<dbReference type="Pfam" id="PF00557">
    <property type="entry name" value="Peptidase_M24"/>
    <property type="match status" value="1"/>
</dbReference>
<keyword evidence="4" id="KW-0031">Aminopeptidase</keyword>
<dbReference type="PANTHER" id="PTHR46112">
    <property type="entry name" value="AMINOPEPTIDASE"/>
    <property type="match status" value="1"/>
</dbReference>
<dbReference type="InterPro" id="IPR000994">
    <property type="entry name" value="Pept_M24"/>
</dbReference>
<evidence type="ECO:0000313" key="5">
    <source>
        <dbReference type="Proteomes" id="UP000199468"/>
    </source>
</evidence>
<gene>
    <name evidence="4" type="ORF">SAMN05421844_10288</name>
</gene>
<sequence>MTASRHSEPIVPAAIELPAPPSGATPNAELESRLKRLRAELAEAEIDALVVTERNNFEYLTGHRTMTWSYNARPVQALVTPSVVVVIGSTIEQRTIAASPQRFQSRFYYGYAEEGARETVKAVAAAVGSRGARIAIDYGQDMLGRGSLTLVDGIRARGFELVSGEAALWRVRMIKSRHEVALKRISLAIVDDAFDAVVAQARPGMTEADFTRQLQARIALNGAERLDPISALFMSGAYDYARPSGLRALKEHDYIWTDFRSCYGGYSADRNRIARVGEPSERERHLYGAVRGLTIELARSIRAGETCADVHARFTRAWAETGLPASYGAVSRIGHGGGREVTEPPSISRDDDTVIRPGMVLHLEPKLEEAGGVFQFEECVFIGDDGPEFVGALSPETMPVIPV</sequence>
<evidence type="ECO:0000259" key="3">
    <source>
        <dbReference type="Pfam" id="PF01321"/>
    </source>
</evidence>
<reference evidence="4 5" key="1">
    <citation type="submission" date="2016-10" db="EMBL/GenBank/DDBJ databases">
        <authorList>
            <person name="Varghese N."/>
            <person name="Submissions S."/>
        </authorList>
    </citation>
    <scope>NUCLEOTIDE SEQUENCE [LARGE SCALE GENOMIC DNA]</scope>
    <source>
        <strain evidence="4 5">DSM 26672</strain>
    </source>
</reference>
<dbReference type="InterPro" id="IPR036005">
    <property type="entry name" value="Creatinase/aminopeptidase-like"/>
</dbReference>
<dbReference type="SUPFAM" id="SSF53092">
    <property type="entry name" value="Creatinase/prolidase N-terminal domain"/>
    <property type="match status" value="1"/>
</dbReference>
<accession>A0ABY0NNB5</accession>
<keyword evidence="1" id="KW-0175">Coiled coil</keyword>
<organism evidence="4 5">
    <name type="scientific">Bosea robiniae</name>
    <dbReference type="NCBI Taxonomy" id="1036780"/>
    <lineage>
        <taxon>Bacteria</taxon>
        <taxon>Pseudomonadati</taxon>
        <taxon>Pseudomonadota</taxon>
        <taxon>Alphaproteobacteria</taxon>
        <taxon>Hyphomicrobiales</taxon>
        <taxon>Boseaceae</taxon>
        <taxon>Bosea</taxon>
    </lineage>
</organism>
<evidence type="ECO:0000313" key="4">
    <source>
        <dbReference type="EMBL" id="SDF81940.1"/>
    </source>
</evidence>
<dbReference type="GO" id="GO:0004177">
    <property type="term" value="F:aminopeptidase activity"/>
    <property type="evidence" value="ECO:0007669"/>
    <property type="project" value="UniProtKB-KW"/>
</dbReference>
<keyword evidence="5" id="KW-1185">Reference proteome</keyword>
<evidence type="ECO:0000256" key="1">
    <source>
        <dbReference type="SAM" id="Coils"/>
    </source>
</evidence>
<dbReference type="Gene3D" id="3.40.350.10">
    <property type="entry name" value="Creatinase/prolidase N-terminal domain"/>
    <property type="match status" value="1"/>
</dbReference>
<dbReference type="InterPro" id="IPR000587">
    <property type="entry name" value="Creatinase_N"/>
</dbReference>
<proteinExistence type="predicted"/>
<dbReference type="RefSeq" id="WP_091856259.1">
    <property type="nucleotide sequence ID" value="NZ_FNBZ01000002.1"/>
</dbReference>
<evidence type="ECO:0000259" key="2">
    <source>
        <dbReference type="Pfam" id="PF00557"/>
    </source>
</evidence>
<dbReference type="Gene3D" id="3.90.230.10">
    <property type="entry name" value="Creatinase/methionine aminopeptidase superfamily"/>
    <property type="match status" value="1"/>
</dbReference>
<dbReference type="Proteomes" id="UP000199468">
    <property type="component" value="Unassembled WGS sequence"/>
</dbReference>
<dbReference type="Pfam" id="PF01321">
    <property type="entry name" value="Creatinase_N"/>
    <property type="match status" value="1"/>
</dbReference>
<name>A0ABY0NNB5_9HYPH</name>
<dbReference type="EMBL" id="FNBZ01000002">
    <property type="protein sequence ID" value="SDF81940.1"/>
    <property type="molecule type" value="Genomic_DNA"/>
</dbReference>
<dbReference type="SUPFAM" id="SSF55920">
    <property type="entry name" value="Creatinase/aminopeptidase"/>
    <property type="match status" value="1"/>
</dbReference>
<dbReference type="PANTHER" id="PTHR46112:SF2">
    <property type="entry name" value="XAA-PRO AMINOPEPTIDASE P-RELATED"/>
    <property type="match status" value="1"/>
</dbReference>
<feature type="coiled-coil region" evidence="1">
    <location>
        <begin position="27"/>
        <end position="54"/>
    </location>
</feature>
<keyword evidence="4" id="KW-0378">Hydrolase</keyword>
<feature type="domain" description="Creatinase N-terminal" evidence="3">
    <location>
        <begin position="33"/>
        <end position="174"/>
    </location>
</feature>
<dbReference type="CDD" id="cd01066">
    <property type="entry name" value="APP_MetAP"/>
    <property type="match status" value="1"/>
</dbReference>
<dbReference type="InterPro" id="IPR050659">
    <property type="entry name" value="Peptidase_M24B"/>
</dbReference>
<dbReference type="InterPro" id="IPR029149">
    <property type="entry name" value="Creatin/AminoP/Spt16_N"/>
</dbReference>
<keyword evidence="4" id="KW-0645">Protease</keyword>
<protein>
    <submittedName>
        <fullName evidence="4">Xaa-Pro aminopeptidase</fullName>
    </submittedName>
</protein>
<feature type="domain" description="Peptidase M24" evidence="2">
    <location>
        <begin position="184"/>
        <end position="382"/>
    </location>
</feature>
<comment type="caution">
    <text evidence="4">The sequence shown here is derived from an EMBL/GenBank/DDBJ whole genome shotgun (WGS) entry which is preliminary data.</text>
</comment>